<dbReference type="AlphaFoldDB" id="A0A1J1GQH9"/>
<accession>A0A1J1GQH9</accession>
<sequence length="332" mass="39952">MKSHKVKTNNLEKGPLVTSYVRTNELSYNFFGYMDIATEKRSSIKRMFSGTFIISLIIFFYIFLQYEHELLRNDIKKQYYNEYHSRIFAEKKGFFKKKKKEVSYYLEKKIFEDELNGYYENKRIIMLGMFFSMKEELLHSPQLDRIPDFIKHEIWDVWSYFSHIFISQLELKEQEDIRNIEENGYLHTETVNLCKEMTEKWFNMRLKLTNIYVRFLHYSFMIWKYDKSRAHVSVTSKGRVKLLHDGILGMPGMELIRLPDGNLRIQERESESSSDSSERVTRKPVQESLDALKNSLEIPRIQDQNLEEEEEPIEENRSTRCSCFGNLFRRCK</sequence>
<feature type="transmembrane region" description="Helical" evidence="2">
    <location>
        <begin position="47"/>
        <end position="64"/>
    </location>
</feature>
<organism evidence="3 4">
    <name type="scientific">Plasmodium gallinaceum</name>
    <dbReference type="NCBI Taxonomy" id="5849"/>
    <lineage>
        <taxon>Eukaryota</taxon>
        <taxon>Sar</taxon>
        <taxon>Alveolata</taxon>
        <taxon>Apicomplexa</taxon>
        <taxon>Aconoidasida</taxon>
        <taxon>Haemosporida</taxon>
        <taxon>Plasmodiidae</taxon>
        <taxon>Plasmodium</taxon>
        <taxon>Plasmodium (Haemamoeba)</taxon>
    </lineage>
</organism>
<proteinExistence type="predicted"/>
<feature type="region of interest" description="Disordered" evidence="1">
    <location>
        <begin position="266"/>
        <end position="286"/>
    </location>
</feature>
<dbReference type="VEuPathDB" id="PlasmoDB:PGAL8A_00194300"/>
<evidence type="ECO:0000256" key="1">
    <source>
        <dbReference type="SAM" id="MobiDB-lite"/>
    </source>
</evidence>
<name>A0A1J1GQH9_PLAGA</name>
<keyword evidence="2" id="KW-1133">Transmembrane helix</keyword>
<dbReference type="GeneID" id="39730469"/>
<dbReference type="EMBL" id="CVMV01000030">
    <property type="protein sequence ID" value="CRG94546.1"/>
    <property type="molecule type" value="Genomic_DNA"/>
</dbReference>
<evidence type="ECO:0000313" key="3">
    <source>
        <dbReference type="EMBL" id="CRG94546.1"/>
    </source>
</evidence>
<gene>
    <name evidence="3" type="ORF">PGAL8A_00194300</name>
</gene>
<evidence type="ECO:0008006" key="5">
    <source>
        <dbReference type="Google" id="ProtNLM"/>
    </source>
</evidence>
<reference evidence="3" key="1">
    <citation type="submission" date="2015-04" db="EMBL/GenBank/DDBJ databases">
        <authorList>
            <consortium name="Pathogen Informatics"/>
        </authorList>
    </citation>
    <scope>NUCLEOTIDE SEQUENCE [LARGE SCALE GENOMIC DNA]</scope>
    <source>
        <strain evidence="3">8A</strain>
    </source>
</reference>
<keyword evidence="2" id="KW-0472">Membrane</keyword>
<protein>
    <recommendedName>
        <fullName evidence="5">Plasmodium RESA N-terminal domain-containing protein</fullName>
    </recommendedName>
</protein>
<dbReference type="Proteomes" id="UP000220797">
    <property type="component" value="Unassembled WGS sequence"/>
</dbReference>
<comment type="caution">
    <text evidence="3">The sequence shown here is derived from an EMBL/GenBank/DDBJ whole genome shotgun (WGS) entry which is preliminary data.</text>
</comment>
<dbReference type="RefSeq" id="XP_028527361.1">
    <property type="nucleotide sequence ID" value="XM_028670627.1"/>
</dbReference>
<keyword evidence="2" id="KW-0812">Transmembrane</keyword>
<keyword evidence="4" id="KW-1185">Reference proteome</keyword>
<feature type="compositionally biased region" description="Basic and acidic residues" evidence="1">
    <location>
        <begin position="266"/>
        <end position="285"/>
    </location>
</feature>
<evidence type="ECO:0000256" key="2">
    <source>
        <dbReference type="SAM" id="Phobius"/>
    </source>
</evidence>
<evidence type="ECO:0000313" key="4">
    <source>
        <dbReference type="Proteomes" id="UP000220797"/>
    </source>
</evidence>